<protein>
    <recommendedName>
        <fullName evidence="2">EamA domain-containing protein</fullName>
    </recommendedName>
</protein>
<dbReference type="RefSeq" id="WP_229676422.1">
    <property type="nucleotide sequence ID" value="NZ_BMIG01000018.1"/>
</dbReference>
<dbReference type="PANTHER" id="PTHR22911:SF137">
    <property type="entry name" value="SOLUTE CARRIER FAMILY 35 MEMBER G2-RELATED"/>
    <property type="match status" value="1"/>
</dbReference>
<accession>A0A916SQZ4</accession>
<dbReference type="PANTHER" id="PTHR22911">
    <property type="entry name" value="ACYL-MALONYL CONDENSING ENZYME-RELATED"/>
    <property type="match status" value="1"/>
</dbReference>
<feature type="transmembrane region" description="Helical" evidence="1">
    <location>
        <begin position="6"/>
        <end position="25"/>
    </location>
</feature>
<dbReference type="AlphaFoldDB" id="A0A916SQZ4"/>
<feature type="transmembrane region" description="Helical" evidence="1">
    <location>
        <begin position="183"/>
        <end position="205"/>
    </location>
</feature>
<comment type="caution">
    <text evidence="3">The sequence shown here is derived from an EMBL/GenBank/DDBJ whole genome shotgun (WGS) entry which is preliminary data.</text>
</comment>
<feature type="transmembrane region" description="Helical" evidence="1">
    <location>
        <begin position="72"/>
        <end position="90"/>
    </location>
</feature>
<keyword evidence="4" id="KW-1185">Reference proteome</keyword>
<dbReference type="Proteomes" id="UP000620596">
    <property type="component" value="Unassembled WGS sequence"/>
</dbReference>
<sequence length="323" mass="34377">MLTAAVTGELFAAVALLLFSVNIILTKIAAARLNLNLGFLVSVSVNVLFAGLLFFIQLAWREDRVLWHPEGFYLFVLAGACSTYLGRWFFLESVVRFGPTRASIFQITSPLFAALLAWAFLRETLQPLELAGMGLAIGGLLLVIPVPGASSKLPLSEEVAAQGAEAASLSAAKNGSRRWLQSAWLLGVGSSFAYALGNIFRGAAIRNWDEALLGALIGASGGLVLHALFSQDKKQLPGKFKNADRRGMVLFAISGVLTISAQTCLILSLKYIPVSVAALITLCTPVLVFPMSYLLLKNSEKITPPTLLGGALTLTGVALILVT</sequence>
<dbReference type="SUPFAM" id="SSF103481">
    <property type="entry name" value="Multidrug resistance efflux transporter EmrE"/>
    <property type="match status" value="2"/>
</dbReference>
<feature type="transmembrane region" description="Helical" evidence="1">
    <location>
        <begin position="37"/>
        <end position="60"/>
    </location>
</feature>
<keyword evidence="1" id="KW-0812">Transmembrane</keyword>
<proteinExistence type="predicted"/>
<dbReference type="Pfam" id="PF00892">
    <property type="entry name" value="EamA"/>
    <property type="match status" value="2"/>
</dbReference>
<feature type="transmembrane region" description="Helical" evidence="1">
    <location>
        <begin position="249"/>
        <end position="269"/>
    </location>
</feature>
<feature type="transmembrane region" description="Helical" evidence="1">
    <location>
        <begin position="127"/>
        <end position="146"/>
    </location>
</feature>
<feature type="domain" description="EamA" evidence="2">
    <location>
        <begin position="7"/>
        <end position="143"/>
    </location>
</feature>
<reference evidence="3" key="2">
    <citation type="submission" date="2020-09" db="EMBL/GenBank/DDBJ databases">
        <authorList>
            <person name="Sun Q."/>
            <person name="Zhou Y."/>
        </authorList>
    </citation>
    <scope>NUCLEOTIDE SEQUENCE</scope>
    <source>
        <strain evidence="3">CGMCC 1.15322</strain>
    </source>
</reference>
<evidence type="ECO:0000313" key="3">
    <source>
        <dbReference type="EMBL" id="GGB12177.1"/>
    </source>
</evidence>
<gene>
    <name evidence="3" type="ORF">GCM10011496_36360</name>
</gene>
<feature type="transmembrane region" description="Helical" evidence="1">
    <location>
        <begin position="275"/>
        <end position="295"/>
    </location>
</feature>
<reference evidence="3" key="1">
    <citation type="journal article" date="2014" name="Int. J. Syst. Evol. Microbiol.">
        <title>Complete genome sequence of Corynebacterium casei LMG S-19264T (=DSM 44701T), isolated from a smear-ripened cheese.</title>
        <authorList>
            <consortium name="US DOE Joint Genome Institute (JGI-PGF)"/>
            <person name="Walter F."/>
            <person name="Albersmeier A."/>
            <person name="Kalinowski J."/>
            <person name="Ruckert C."/>
        </authorList>
    </citation>
    <scope>NUCLEOTIDE SEQUENCE</scope>
    <source>
        <strain evidence="3">CGMCC 1.15322</strain>
    </source>
</reference>
<feature type="domain" description="EamA" evidence="2">
    <location>
        <begin position="184"/>
        <end position="321"/>
    </location>
</feature>
<dbReference type="EMBL" id="BMIG01000018">
    <property type="protein sequence ID" value="GGB12177.1"/>
    <property type="molecule type" value="Genomic_DNA"/>
</dbReference>
<dbReference type="InterPro" id="IPR037185">
    <property type="entry name" value="EmrE-like"/>
</dbReference>
<evidence type="ECO:0000256" key="1">
    <source>
        <dbReference type="SAM" id="Phobius"/>
    </source>
</evidence>
<evidence type="ECO:0000259" key="2">
    <source>
        <dbReference type="Pfam" id="PF00892"/>
    </source>
</evidence>
<evidence type="ECO:0000313" key="4">
    <source>
        <dbReference type="Proteomes" id="UP000620596"/>
    </source>
</evidence>
<dbReference type="Gene3D" id="1.10.3730.20">
    <property type="match status" value="1"/>
</dbReference>
<dbReference type="InterPro" id="IPR000620">
    <property type="entry name" value="EamA_dom"/>
</dbReference>
<feature type="transmembrane region" description="Helical" evidence="1">
    <location>
        <begin position="102"/>
        <end position="121"/>
    </location>
</feature>
<organism evidence="3 4">
    <name type="scientific">Polaromonas eurypsychrophila</name>
    <dbReference type="NCBI Taxonomy" id="1614635"/>
    <lineage>
        <taxon>Bacteria</taxon>
        <taxon>Pseudomonadati</taxon>
        <taxon>Pseudomonadota</taxon>
        <taxon>Betaproteobacteria</taxon>
        <taxon>Burkholderiales</taxon>
        <taxon>Comamonadaceae</taxon>
        <taxon>Polaromonas</taxon>
    </lineage>
</organism>
<feature type="transmembrane region" description="Helical" evidence="1">
    <location>
        <begin position="302"/>
        <end position="322"/>
    </location>
</feature>
<dbReference type="GO" id="GO:0016020">
    <property type="term" value="C:membrane"/>
    <property type="evidence" value="ECO:0007669"/>
    <property type="project" value="InterPro"/>
</dbReference>
<keyword evidence="1" id="KW-1133">Transmembrane helix</keyword>
<feature type="transmembrane region" description="Helical" evidence="1">
    <location>
        <begin position="211"/>
        <end position="229"/>
    </location>
</feature>
<name>A0A916SQZ4_9BURK</name>
<keyword evidence="1" id="KW-0472">Membrane</keyword>